<dbReference type="InterPro" id="IPR050109">
    <property type="entry name" value="HTH-type_TetR-like_transc_reg"/>
</dbReference>
<dbReference type="AlphaFoldDB" id="A0A2T0QCP3"/>
<sequence>MRNTADHHAARRDQIVQALVRVAAREGLHAVTMRSVAAEARVSLRLVQYYFDTKAGLTHAALDHLEHESAERWAERLAGLPAGAPARARVEAFLAEALPTDERSRVFHRVWTSYAVLAMTDPELAAQPFVAGPKRVERRLAEVLTRAQHDGELPADREPGAEAARLLALNHGLGTSVLVGQRSAEAAASILRYHLDRLFGPARPPGGADESRRSG</sequence>
<dbReference type="Pfam" id="PF13977">
    <property type="entry name" value="TetR_C_6"/>
    <property type="match status" value="1"/>
</dbReference>
<evidence type="ECO:0000256" key="3">
    <source>
        <dbReference type="ARBA" id="ARBA00023125"/>
    </source>
</evidence>
<dbReference type="Gene3D" id="1.10.357.10">
    <property type="entry name" value="Tetracycline Repressor, domain 2"/>
    <property type="match status" value="1"/>
</dbReference>
<organism evidence="7 8">
    <name type="scientific">Allonocardiopsis opalescens</name>
    <dbReference type="NCBI Taxonomy" id="1144618"/>
    <lineage>
        <taxon>Bacteria</taxon>
        <taxon>Bacillati</taxon>
        <taxon>Actinomycetota</taxon>
        <taxon>Actinomycetes</taxon>
        <taxon>Streptosporangiales</taxon>
        <taxon>Allonocardiopsis</taxon>
    </lineage>
</organism>
<dbReference type="OrthoDB" id="9816296at2"/>
<dbReference type="GO" id="GO:0003700">
    <property type="term" value="F:DNA-binding transcription factor activity"/>
    <property type="evidence" value="ECO:0007669"/>
    <property type="project" value="TreeGrafter"/>
</dbReference>
<comment type="caution">
    <text evidence="7">The sequence shown here is derived from an EMBL/GenBank/DDBJ whole genome shotgun (WGS) entry which is preliminary data.</text>
</comment>
<keyword evidence="3 5" id="KW-0238">DNA-binding</keyword>
<dbReference type="InterPro" id="IPR009057">
    <property type="entry name" value="Homeodomain-like_sf"/>
</dbReference>
<name>A0A2T0QCP3_9ACTN</name>
<evidence type="ECO:0000313" key="8">
    <source>
        <dbReference type="Proteomes" id="UP000237846"/>
    </source>
</evidence>
<keyword evidence="1" id="KW-0678">Repressor</keyword>
<feature type="domain" description="HTH tetR-type" evidence="6">
    <location>
        <begin position="9"/>
        <end position="69"/>
    </location>
</feature>
<gene>
    <name evidence="7" type="ORF">CLV72_101224</name>
</gene>
<dbReference type="Proteomes" id="UP000237846">
    <property type="component" value="Unassembled WGS sequence"/>
</dbReference>
<keyword evidence="4" id="KW-0804">Transcription</keyword>
<dbReference type="GO" id="GO:0000976">
    <property type="term" value="F:transcription cis-regulatory region binding"/>
    <property type="evidence" value="ECO:0007669"/>
    <property type="project" value="TreeGrafter"/>
</dbReference>
<evidence type="ECO:0000256" key="1">
    <source>
        <dbReference type="ARBA" id="ARBA00022491"/>
    </source>
</evidence>
<dbReference type="Pfam" id="PF00440">
    <property type="entry name" value="TetR_N"/>
    <property type="match status" value="1"/>
</dbReference>
<proteinExistence type="predicted"/>
<dbReference type="InterPro" id="IPR036271">
    <property type="entry name" value="Tet_transcr_reg_TetR-rel_C_sf"/>
</dbReference>
<feature type="DNA-binding region" description="H-T-H motif" evidence="5">
    <location>
        <begin position="32"/>
        <end position="51"/>
    </location>
</feature>
<accession>A0A2T0QCP3</accession>
<evidence type="ECO:0000256" key="2">
    <source>
        <dbReference type="ARBA" id="ARBA00023015"/>
    </source>
</evidence>
<dbReference type="SUPFAM" id="SSF46689">
    <property type="entry name" value="Homeodomain-like"/>
    <property type="match status" value="1"/>
</dbReference>
<keyword evidence="2" id="KW-0805">Transcription regulation</keyword>
<dbReference type="SUPFAM" id="SSF48498">
    <property type="entry name" value="Tetracyclin repressor-like, C-terminal domain"/>
    <property type="match status" value="1"/>
</dbReference>
<evidence type="ECO:0000259" key="6">
    <source>
        <dbReference type="PROSITE" id="PS50977"/>
    </source>
</evidence>
<dbReference type="PROSITE" id="PS50977">
    <property type="entry name" value="HTH_TETR_2"/>
    <property type="match status" value="1"/>
</dbReference>
<evidence type="ECO:0000256" key="5">
    <source>
        <dbReference type="PROSITE-ProRule" id="PRU00335"/>
    </source>
</evidence>
<reference evidence="7 8" key="1">
    <citation type="submission" date="2018-03" db="EMBL/GenBank/DDBJ databases">
        <title>Genomic Encyclopedia of Archaeal and Bacterial Type Strains, Phase II (KMG-II): from individual species to whole genera.</title>
        <authorList>
            <person name="Goeker M."/>
        </authorList>
    </citation>
    <scope>NUCLEOTIDE SEQUENCE [LARGE SCALE GENOMIC DNA]</scope>
    <source>
        <strain evidence="7 8">DSM 45601</strain>
    </source>
</reference>
<dbReference type="EMBL" id="PVZC01000001">
    <property type="protein sequence ID" value="PRY01641.1"/>
    <property type="molecule type" value="Genomic_DNA"/>
</dbReference>
<dbReference type="RefSeq" id="WP_106240990.1">
    <property type="nucleotide sequence ID" value="NZ_PVZC01000001.1"/>
</dbReference>
<evidence type="ECO:0000256" key="4">
    <source>
        <dbReference type="ARBA" id="ARBA00023163"/>
    </source>
</evidence>
<keyword evidence="8" id="KW-1185">Reference proteome</keyword>
<protein>
    <submittedName>
        <fullName evidence="7">TetR family transcriptional regulator</fullName>
    </submittedName>
</protein>
<dbReference type="PANTHER" id="PTHR30055:SF234">
    <property type="entry name" value="HTH-TYPE TRANSCRIPTIONAL REGULATOR BETI"/>
    <property type="match status" value="1"/>
</dbReference>
<dbReference type="PANTHER" id="PTHR30055">
    <property type="entry name" value="HTH-TYPE TRANSCRIPTIONAL REGULATOR RUTR"/>
    <property type="match status" value="1"/>
</dbReference>
<evidence type="ECO:0000313" key="7">
    <source>
        <dbReference type="EMBL" id="PRY01641.1"/>
    </source>
</evidence>
<dbReference type="InterPro" id="IPR001647">
    <property type="entry name" value="HTH_TetR"/>
</dbReference>
<dbReference type="InterPro" id="IPR039538">
    <property type="entry name" value="BetI_C"/>
</dbReference>